<evidence type="ECO:0000313" key="5">
    <source>
        <dbReference type="EMBL" id="VDL71639.1"/>
    </source>
</evidence>
<proteinExistence type="predicted"/>
<dbReference type="GO" id="GO:0008270">
    <property type="term" value="F:zinc ion binding"/>
    <property type="evidence" value="ECO:0007669"/>
    <property type="project" value="UniProtKB-KW"/>
</dbReference>
<reference evidence="5 6" key="2">
    <citation type="submission" date="2018-11" db="EMBL/GenBank/DDBJ databases">
        <authorList>
            <consortium name="Pathogen Informatics"/>
        </authorList>
    </citation>
    <scope>NUCLEOTIDE SEQUENCE [LARGE SCALE GENOMIC DNA]</scope>
</reference>
<evidence type="ECO:0000256" key="2">
    <source>
        <dbReference type="ARBA" id="ARBA00022833"/>
    </source>
</evidence>
<dbReference type="AlphaFoldDB" id="A0A0N4XYA4"/>
<evidence type="ECO:0000256" key="3">
    <source>
        <dbReference type="PROSITE-ProRule" id="PRU00175"/>
    </source>
</evidence>
<dbReference type="PROSITE" id="PS50089">
    <property type="entry name" value="ZF_RING_2"/>
    <property type="match status" value="1"/>
</dbReference>
<gene>
    <name evidence="5" type="ORF">NBR_LOCUS8050</name>
</gene>
<dbReference type="InterPro" id="IPR013083">
    <property type="entry name" value="Znf_RING/FYVE/PHD"/>
</dbReference>
<sequence>MCFSDQSAANGDPAGGVPLSPKRVVHYESMIRSDAFGKCNICFEDEPFDPVGCIYCLQLVGCRKCVNQWYEAACRLSRKQCPLCRHEWEDQPEVLDIFELKLS</sequence>
<reference evidence="7" key="1">
    <citation type="submission" date="2017-02" db="UniProtKB">
        <authorList>
            <consortium name="WormBaseParasite"/>
        </authorList>
    </citation>
    <scope>IDENTIFICATION</scope>
</reference>
<accession>A0A0N4XYA4</accession>
<name>A0A0N4XYA4_NIPBR</name>
<dbReference type="EMBL" id="UYSL01019958">
    <property type="protein sequence ID" value="VDL71639.1"/>
    <property type="molecule type" value="Genomic_DNA"/>
</dbReference>
<dbReference type="SUPFAM" id="SSF57850">
    <property type="entry name" value="RING/U-box"/>
    <property type="match status" value="1"/>
</dbReference>
<feature type="domain" description="RING-type" evidence="4">
    <location>
        <begin position="39"/>
        <end position="85"/>
    </location>
</feature>
<keyword evidence="6" id="KW-1185">Reference proteome</keyword>
<keyword evidence="1 3" id="KW-0863">Zinc-finger</keyword>
<dbReference type="PANTHER" id="PTHR21578:SF9">
    <property type="entry name" value="RING-TYPE DOMAIN-CONTAINING PROTEIN"/>
    <property type="match status" value="1"/>
</dbReference>
<dbReference type="Gene3D" id="3.30.40.10">
    <property type="entry name" value="Zinc/RING finger domain, C3HC4 (zinc finger)"/>
    <property type="match status" value="1"/>
</dbReference>
<dbReference type="Proteomes" id="UP000271162">
    <property type="component" value="Unassembled WGS sequence"/>
</dbReference>
<keyword evidence="1 3" id="KW-0479">Metal-binding</keyword>
<evidence type="ECO:0000313" key="7">
    <source>
        <dbReference type="WBParaSite" id="NBR_0000804901-mRNA-1"/>
    </source>
</evidence>
<dbReference type="PANTHER" id="PTHR21578">
    <property type="entry name" value="PROTEIN CBG03826"/>
    <property type="match status" value="1"/>
</dbReference>
<evidence type="ECO:0000256" key="1">
    <source>
        <dbReference type="ARBA" id="ARBA00022771"/>
    </source>
</evidence>
<protein>
    <submittedName>
        <fullName evidence="7">RING-type domain-containing protein</fullName>
    </submittedName>
</protein>
<evidence type="ECO:0000259" key="4">
    <source>
        <dbReference type="PROSITE" id="PS50089"/>
    </source>
</evidence>
<dbReference type="WBParaSite" id="NBR_0000804901-mRNA-1">
    <property type="protein sequence ID" value="NBR_0000804901-mRNA-1"/>
    <property type="gene ID" value="NBR_0000804901"/>
</dbReference>
<keyword evidence="2" id="KW-0862">Zinc</keyword>
<organism evidence="7">
    <name type="scientific">Nippostrongylus brasiliensis</name>
    <name type="common">Rat hookworm</name>
    <dbReference type="NCBI Taxonomy" id="27835"/>
    <lineage>
        <taxon>Eukaryota</taxon>
        <taxon>Metazoa</taxon>
        <taxon>Ecdysozoa</taxon>
        <taxon>Nematoda</taxon>
        <taxon>Chromadorea</taxon>
        <taxon>Rhabditida</taxon>
        <taxon>Rhabditina</taxon>
        <taxon>Rhabditomorpha</taxon>
        <taxon>Strongyloidea</taxon>
        <taxon>Heligmosomidae</taxon>
        <taxon>Nippostrongylus</taxon>
    </lineage>
</organism>
<evidence type="ECO:0000313" key="6">
    <source>
        <dbReference type="Proteomes" id="UP000271162"/>
    </source>
</evidence>
<dbReference type="InterPro" id="IPR001841">
    <property type="entry name" value="Znf_RING"/>
</dbReference>